<feature type="region of interest" description="Disordered" evidence="1">
    <location>
        <begin position="230"/>
        <end position="250"/>
    </location>
</feature>
<proteinExistence type="predicted"/>
<organism evidence="3">
    <name type="scientific">Volvox carteri f. nagariensis</name>
    <dbReference type="NCBI Taxonomy" id="3068"/>
    <lineage>
        <taxon>Eukaryota</taxon>
        <taxon>Viridiplantae</taxon>
        <taxon>Chlorophyta</taxon>
        <taxon>core chlorophytes</taxon>
        <taxon>Chlorophyceae</taxon>
        <taxon>CS clade</taxon>
        <taxon>Chlamydomonadales</taxon>
        <taxon>Volvocaceae</taxon>
        <taxon>Volvox</taxon>
    </lineage>
</organism>
<accession>D8UBJ1</accession>
<keyword evidence="3" id="KW-1185">Reference proteome</keyword>
<dbReference type="RefSeq" id="XP_002955995.1">
    <property type="nucleotide sequence ID" value="XM_002955949.1"/>
</dbReference>
<dbReference type="AlphaFoldDB" id="D8UBJ1"/>
<feature type="region of interest" description="Disordered" evidence="1">
    <location>
        <begin position="1"/>
        <end position="33"/>
    </location>
</feature>
<dbReference type="Proteomes" id="UP000001058">
    <property type="component" value="Unassembled WGS sequence"/>
</dbReference>
<dbReference type="KEGG" id="vcn:VOLCADRAFT_96877"/>
<dbReference type="InParanoid" id="D8UBJ1"/>
<reference evidence="2 3" key="1">
    <citation type="journal article" date="2010" name="Science">
        <title>Genomic analysis of organismal complexity in the multicellular green alga Volvox carteri.</title>
        <authorList>
            <person name="Prochnik S.E."/>
            <person name="Umen J."/>
            <person name="Nedelcu A.M."/>
            <person name="Hallmann A."/>
            <person name="Miller S.M."/>
            <person name="Nishii I."/>
            <person name="Ferris P."/>
            <person name="Kuo A."/>
            <person name="Mitros T."/>
            <person name="Fritz-Laylin L.K."/>
            <person name="Hellsten U."/>
            <person name="Chapman J."/>
            <person name="Simakov O."/>
            <person name="Rensing S.A."/>
            <person name="Terry A."/>
            <person name="Pangilinan J."/>
            <person name="Kapitonov V."/>
            <person name="Jurka J."/>
            <person name="Salamov A."/>
            <person name="Shapiro H."/>
            <person name="Schmutz J."/>
            <person name="Grimwood J."/>
            <person name="Lindquist E."/>
            <person name="Lucas S."/>
            <person name="Grigoriev I.V."/>
            <person name="Schmitt R."/>
            <person name="Kirk D."/>
            <person name="Rokhsar D.S."/>
        </authorList>
    </citation>
    <scope>NUCLEOTIDE SEQUENCE [LARGE SCALE GENOMIC DNA]</scope>
    <source>
        <strain evidence="3">f. Nagariensis / Eve</strain>
    </source>
</reference>
<evidence type="ECO:0000256" key="1">
    <source>
        <dbReference type="SAM" id="MobiDB-lite"/>
    </source>
</evidence>
<feature type="compositionally biased region" description="Polar residues" evidence="1">
    <location>
        <begin position="152"/>
        <end position="162"/>
    </location>
</feature>
<sequence>MTQISTSRVSPQAEALAASMKPSQPPPTTNWDADGMVNIISNGRIQGTYPSAKAWTSDAVPPGSSADLSAPATAVHYYRQRRDLDDAPDGAASAVATWLSTLLCMPRLGSGRAQGCRSGGSVDSVDFVSTWQKAQAEAAARRVVPVLKRASAPNTPEDSPSVRTEVATANGGGGTAAAQVSSPLPRIESKSGRSISFGAASQGPASCPVAPSCASSGDLVMFVSESLAQVAASGSRPDSRQTGKRSVRFN</sequence>
<protein>
    <submittedName>
        <fullName evidence="2">Uncharacterized protein</fullName>
    </submittedName>
</protein>
<feature type="region of interest" description="Disordered" evidence="1">
    <location>
        <begin position="151"/>
        <end position="189"/>
    </location>
</feature>
<evidence type="ECO:0000313" key="2">
    <source>
        <dbReference type="EMBL" id="EFJ42955.1"/>
    </source>
</evidence>
<dbReference type="OrthoDB" id="10579202at2759"/>
<dbReference type="GeneID" id="9615150"/>
<gene>
    <name evidence="2" type="ORF">VOLCADRAFT_96877</name>
</gene>
<dbReference type="EMBL" id="GL378377">
    <property type="protein sequence ID" value="EFJ42955.1"/>
    <property type="molecule type" value="Genomic_DNA"/>
</dbReference>
<name>D8UBJ1_VOLCA</name>
<evidence type="ECO:0000313" key="3">
    <source>
        <dbReference type="Proteomes" id="UP000001058"/>
    </source>
</evidence>
<feature type="compositionally biased region" description="Polar residues" evidence="1">
    <location>
        <begin position="1"/>
        <end position="10"/>
    </location>
</feature>